<keyword evidence="3" id="KW-1185">Reference proteome</keyword>
<evidence type="ECO:0000313" key="3">
    <source>
        <dbReference type="Proteomes" id="UP000240971"/>
    </source>
</evidence>
<gene>
    <name evidence="2" type="ORF">CLV51_10768</name>
</gene>
<dbReference type="Gene3D" id="2.160.20.10">
    <property type="entry name" value="Single-stranded right-handed beta-helix, Pectin lyase-like"/>
    <property type="match status" value="1"/>
</dbReference>
<dbReference type="InterPro" id="IPR039448">
    <property type="entry name" value="Beta_helix"/>
</dbReference>
<evidence type="ECO:0000313" key="2">
    <source>
        <dbReference type="EMBL" id="PSL43758.1"/>
    </source>
</evidence>
<organism evidence="2 3">
    <name type="scientific">Chitinophaga niastensis</name>
    <dbReference type="NCBI Taxonomy" id="536980"/>
    <lineage>
        <taxon>Bacteria</taxon>
        <taxon>Pseudomonadati</taxon>
        <taxon>Bacteroidota</taxon>
        <taxon>Chitinophagia</taxon>
        <taxon>Chitinophagales</taxon>
        <taxon>Chitinophagaceae</taxon>
        <taxon>Chitinophaga</taxon>
    </lineage>
</organism>
<dbReference type="Pfam" id="PF13229">
    <property type="entry name" value="Beta_helix"/>
    <property type="match status" value="1"/>
</dbReference>
<dbReference type="AlphaFoldDB" id="A0A2P8HC09"/>
<evidence type="ECO:0000259" key="1">
    <source>
        <dbReference type="Pfam" id="PF13229"/>
    </source>
</evidence>
<reference evidence="2 3" key="1">
    <citation type="submission" date="2018-03" db="EMBL/GenBank/DDBJ databases">
        <title>Genomic Encyclopedia of Archaeal and Bacterial Type Strains, Phase II (KMG-II): from individual species to whole genera.</title>
        <authorList>
            <person name="Goeker M."/>
        </authorList>
    </citation>
    <scope>NUCLEOTIDE SEQUENCE [LARGE SCALE GENOMIC DNA]</scope>
    <source>
        <strain evidence="2 3">DSM 24859</strain>
    </source>
</reference>
<dbReference type="SUPFAM" id="SSF51126">
    <property type="entry name" value="Pectin lyase-like"/>
    <property type="match status" value="1"/>
</dbReference>
<dbReference type="RefSeq" id="WP_245898940.1">
    <property type="nucleotide sequence ID" value="NZ_PYAW01000007.1"/>
</dbReference>
<feature type="domain" description="Right handed beta helix" evidence="1">
    <location>
        <begin position="261"/>
        <end position="403"/>
    </location>
</feature>
<dbReference type="Proteomes" id="UP000240971">
    <property type="component" value="Unassembled WGS sequence"/>
</dbReference>
<dbReference type="GO" id="GO:0016829">
    <property type="term" value="F:lyase activity"/>
    <property type="evidence" value="ECO:0007669"/>
    <property type="project" value="UniProtKB-KW"/>
</dbReference>
<sequence length="468" mass="50692">MTHHITSRLSMLIIALALIFSLGSCTKAQLDEIKKPATSAVTPVTPPPAKGTEYTLVADKDGRLIIDASKGPYKGGDIINLKGNFSAVYISNLNGAAGNPIIIRNLSGTVTKIGNPLWSGGSWSTAMNFTNCHYIKLGGQTSRSEFIFDCTTKTGRDAYMDLTLSRHTDNFEISNITILNGGTGIWAKTDPIKGDLSTYYPNSQMENLLIHDVSISGTYNEAMYIGHTALYWNLTANAPYYGAQSGFTPGQEYVQPIKWHNVKIYNNLVKDGGKDGIQTAAMDQLEIYGNEVTNWATEHDYGNNGGILVGGRTTNTNVHDNYVHDAWGELFQFYGSGENGATHIVRNNLFRDSQGDGMSLRGTANAVIQISNNTVARVNGVLLRVNGYLGMRAPQIVKGNAFIQPRLSGATIYPNAYIYTENGGTVTEGTGKDANTRFATVAAAGVDIYNFYLPKSGSALLTTGYRKI</sequence>
<accession>A0A2P8HC09</accession>
<dbReference type="InterPro" id="IPR006626">
    <property type="entry name" value="PbH1"/>
</dbReference>
<dbReference type="EMBL" id="PYAW01000007">
    <property type="protein sequence ID" value="PSL43758.1"/>
    <property type="molecule type" value="Genomic_DNA"/>
</dbReference>
<dbReference type="InterPro" id="IPR011050">
    <property type="entry name" value="Pectin_lyase_fold/virulence"/>
</dbReference>
<name>A0A2P8HC09_CHINA</name>
<dbReference type="SMART" id="SM00710">
    <property type="entry name" value="PbH1"/>
    <property type="match status" value="5"/>
</dbReference>
<protein>
    <submittedName>
        <fullName evidence="2">Parallel beta helix pectate lyase-like protein</fullName>
    </submittedName>
</protein>
<dbReference type="InterPro" id="IPR012334">
    <property type="entry name" value="Pectin_lyas_fold"/>
</dbReference>
<comment type="caution">
    <text evidence="2">The sequence shown here is derived from an EMBL/GenBank/DDBJ whole genome shotgun (WGS) entry which is preliminary data.</text>
</comment>
<proteinExistence type="predicted"/>
<keyword evidence="2" id="KW-0456">Lyase</keyword>